<evidence type="ECO:0000313" key="1">
    <source>
        <dbReference type="EMBL" id="RIE04238.1"/>
    </source>
</evidence>
<dbReference type="EMBL" id="QXJM01000027">
    <property type="protein sequence ID" value="RIE04238.1"/>
    <property type="molecule type" value="Genomic_DNA"/>
</dbReference>
<comment type="caution">
    <text evidence="1">The sequence shown here is derived from an EMBL/GenBank/DDBJ whole genome shotgun (WGS) entry which is preliminary data.</text>
</comment>
<name>A0A398CU65_9BACL</name>
<proteinExistence type="predicted"/>
<gene>
    <name evidence="1" type="ORF">D3H35_06370</name>
</gene>
<organism evidence="1 2">
    <name type="scientific">Cohnella faecalis</name>
    <dbReference type="NCBI Taxonomy" id="2315694"/>
    <lineage>
        <taxon>Bacteria</taxon>
        <taxon>Bacillati</taxon>
        <taxon>Bacillota</taxon>
        <taxon>Bacilli</taxon>
        <taxon>Bacillales</taxon>
        <taxon>Paenibacillaceae</taxon>
        <taxon>Cohnella</taxon>
    </lineage>
</organism>
<dbReference type="RefSeq" id="WP_119148281.1">
    <property type="nucleotide sequence ID" value="NZ_JBHSOV010000042.1"/>
</dbReference>
<protein>
    <submittedName>
        <fullName evidence="1">Uncharacterized protein</fullName>
    </submittedName>
</protein>
<dbReference type="OrthoDB" id="2381603at2"/>
<sequence length="83" mass="8919">MTETLTVRLESLLSPVEKISFVFDKLNGIVSPLVCIGVGTTSNRVSLLYGASMPLKPAVEFCNANRTVDLLEGQVFGAMTEAQ</sequence>
<dbReference type="AlphaFoldDB" id="A0A398CU65"/>
<evidence type="ECO:0000313" key="2">
    <source>
        <dbReference type="Proteomes" id="UP000266340"/>
    </source>
</evidence>
<keyword evidence="2" id="KW-1185">Reference proteome</keyword>
<reference evidence="1 2" key="1">
    <citation type="submission" date="2018-09" db="EMBL/GenBank/DDBJ databases">
        <title>Cohnella cavernae sp. nov., isolated from a karst cave.</title>
        <authorList>
            <person name="Zhu H."/>
        </authorList>
    </citation>
    <scope>NUCLEOTIDE SEQUENCE [LARGE SCALE GENOMIC DNA]</scope>
    <source>
        <strain evidence="1 2">K2E09-144</strain>
    </source>
</reference>
<dbReference type="Proteomes" id="UP000266340">
    <property type="component" value="Unassembled WGS sequence"/>
</dbReference>
<accession>A0A398CU65</accession>